<evidence type="ECO:0000313" key="5">
    <source>
        <dbReference type="Proteomes" id="UP000215509"/>
    </source>
</evidence>
<comment type="similarity">
    <text evidence="1 2">Belongs to the universal stress protein A family.</text>
</comment>
<comment type="caution">
    <text evidence="4">The sequence shown here is derived from an EMBL/GenBank/DDBJ whole genome shotgun (WGS) entry which is preliminary data.</text>
</comment>
<proteinExistence type="inferred from homology"/>
<dbReference type="PANTHER" id="PTHR46268:SF6">
    <property type="entry name" value="UNIVERSAL STRESS PROTEIN UP12"/>
    <property type="match status" value="1"/>
</dbReference>
<comment type="subcellular location">
    <subcellularLocation>
        <location evidence="2">Cytoplasm</location>
    </subcellularLocation>
</comment>
<dbReference type="Gene3D" id="3.40.50.620">
    <property type="entry name" value="HUPs"/>
    <property type="match status" value="1"/>
</dbReference>
<accession>A0A229UPZ3</accession>
<dbReference type="InterPro" id="IPR006016">
    <property type="entry name" value="UspA"/>
</dbReference>
<dbReference type="EMBL" id="NMQW01000020">
    <property type="protein sequence ID" value="OXM85556.1"/>
    <property type="molecule type" value="Genomic_DNA"/>
</dbReference>
<dbReference type="InterPro" id="IPR014729">
    <property type="entry name" value="Rossmann-like_a/b/a_fold"/>
</dbReference>
<dbReference type="PIRSF" id="PIRSF006276">
    <property type="entry name" value="UspA"/>
    <property type="match status" value="1"/>
</dbReference>
<dbReference type="PRINTS" id="PR01438">
    <property type="entry name" value="UNVRSLSTRESS"/>
</dbReference>
<feature type="domain" description="UspA" evidence="3">
    <location>
        <begin position="1"/>
        <end position="141"/>
    </location>
</feature>
<evidence type="ECO:0000256" key="1">
    <source>
        <dbReference type="ARBA" id="ARBA00008791"/>
    </source>
</evidence>
<keyword evidence="5" id="KW-1185">Reference proteome</keyword>
<dbReference type="CDD" id="cd00293">
    <property type="entry name" value="USP-like"/>
    <property type="match status" value="1"/>
</dbReference>
<keyword evidence="2" id="KW-0963">Cytoplasm</keyword>
<dbReference type="OrthoDB" id="9777884at2"/>
<evidence type="ECO:0000259" key="3">
    <source>
        <dbReference type="Pfam" id="PF00582"/>
    </source>
</evidence>
<evidence type="ECO:0000313" key="4">
    <source>
        <dbReference type="EMBL" id="OXM85556.1"/>
    </source>
</evidence>
<dbReference type="AlphaFoldDB" id="A0A229UPZ3"/>
<dbReference type="PANTHER" id="PTHR46268">
    <property type="entry name" value="STRESS RESPONSE PROTEIN NHAX"/>
    <property type="match status" value="1"/>
</dbReference>
<organism evidence="4 5">
    <name type="scientific">Paenibacillus rigui</name>
    <dbReference type="NCBI Taxonomy" id="554312"/>
    <lineage>
        <taxon>Bacteria</taxon>
        <taxon>Bacillati</taxon>
        <taxon>Bacillota</taxon>
        <taxon>Bacilli</taxon>
        <taxon>Bacillales</taxon>
        <taxon>Paenibacillaceae</taxon>
        <taxon>Paenibacillus</taxon>
    </lineage>
</organism>
<sequence length="141" mass="15368">MFSTIIVAYDGSDLSKKALSKAIGIAQNCSSRLEVVHSLHNRAAMFGELIFTPSEDYEKEYLNRTQALVDKLNIELSAIPNARATLLIGNPASTILNYAREISADLIIVGSKGQSETKELFLGSVSHNIVQHADIPVLIIK</sequence>
<gene>
    <name evidence="4" type="ORF">CF651_14290</name>
</gene>
<dbReference type="Proteomes" id="UP000215509">
    <property type="component" value="Unassembled WGS sequence"/>
</dbReference>
<dbReference type="SUPFAM" id="SSF52402">
    <property type="entry name" value="Adenine nucleotide alpha hydrolases-like"/>
    <property type="match status" value="1"/>
</dbReference>
<name>A0A229UPZ3_9BACL</name>
<reference evidence="4 5" key="1">
    <citation type="submission" date="2017-07" db="EMBL/GenBank/DDBJ databases">
        <title>Genome sequencing and assembly of Paenibacillus rigui.</title>
        <authorList>
            <person name="Mayilraj S."/>
        </authorList>
    </citation>
    <scope>NUCLEOTIDE SEQUENCE [LARGE SCALE GENOMIC DNA]</scope>
    <source>
        <strain evidence="4 5">JCM 16352</strain>
    </source>
</reference>
<protein>
    <recommendedName>
        <fullName evidence="2">Universal stress protein</fullName>
    </recommendedName>
</protein>
<dbReference type="Pfam" id="PF00582">
    <property type="entry name" value="Usp"/>
    <property type="match status" value="1"/>
</dbReference>
<evidence type="ECO:0000256" key="2">
    <source>
        <dbReference type="PIRNR" id="PIRNR006276"/>
    </source>
</evidence>
<dbReference type="InterPro" id="IPR006015">
    <property type="entry name" value="Universal_stress_UspA"/>
</dbReference>
<dbReference type="GO" id="GO:0005737">
    <property type="term" value="C:cytoplasm"/>
    <property type="evidence" value="ECO:0007669"/>
    <property type="project" value="UniProtKB-SubCell"/>
</dbReference>
<dbReference type="RefSeq" id="WP_094015547.1">
    <property type="nucleotide sequence ID" value="NZ_NMQW01000020.1"/>
</dbReference>